<proteinExistence type="predicted"/>
<name>A0A8J2XRJ1_9BACT</name>
<evidence type="ECO:0000313" key="3">
    <source>
        <dbReference type="Proteomes" id="UP000607559"/>
    </source>
</evidence>
<dbReference type="Gene3D" id="3.10.450.50">
    <property type="match status" value="1"/>
</dbReference>
<comment type="caution">
    <text evidence="2">The sequence shown here is derived from an EMBL/GenBank/DDBJ whole genome shotgun (WGS) entry which is preliminary data.</text>
</comment>
<dbReference type="Proteomes" id="UP000607559">
    <property type="component" value="Unassembled WGS sequence"/>
</dbReference>
<sequence>MSLALTITQDLYHAMEQGNIGKIFSLLDQTFVIQGPIGTDRNGKEGVLDIISSLYRQGKGIKKEIDHFIEHENMVIVLGNIYMNQASSAAVKMPFVDIWKLQDNKITELQYFYQDPPLLARHLNHKD</sequence>
<dbReference type="EMBL" id="BMJC01000003">
    <property type="protein sequence ID" value="GGB01969.1"/>
    <property type="molecule type" value="Genomic_DNA"/>
</dbReference>
<dbReference type="SUPFAM" id="SSF54427">
    <property type="entry name" value="NTF2-like"/>
    <property type="match status" value="1"/>
</dbReference>
<dbReference type="AlphaFoldDB" id="A0A8J2XRJ1"/>
<dbReference type="InterPro" id="IPR032710">
    <property type="entry name" value="NTF2-like_dom_sf"/>
</dbReference>
<evidence type="ECO:0000259" key="1">
    <source>
        <dbReference type="Pfam" id="PF12680"/>
    </source>
</evidence>
<feature type="domain" description="SnoaL-like" evidence="1">
    <location>
        <begin position="9"/>
        <end position="108"/>
    </location>
</feature>
<protein>
    <recommendedName>
        <fullName evidence="1">SnoaL-like domain-containing protein</fullName>
    </recommendedName>
</protein>
<reference evidence="2" key="1">
    <citation type="journal article" date="2014" name="Int. J. Syst. Evol. Microbiol.">
        <title>Complete genome sequence of Corynebacterium casei LMG S-19264T (=DSM 44701T), isolated from a smear-ripened cheese.</title>
        <authorList>
            <consortium name="US DOE Joint Genome Institute (JGI-PGF)"/>
            <person name="Walter F."/>
            <person name="Albersmeier A."/>
            <person name="Kalinowski J."/>
            <person name="Ruckert C."/>
        </authorList>
    </citation>
    <scope>NUCLEOTIDE SEQUENCE</scope>
    <source>
        <strain evidence="2">CGMCC 1.15448</strain>
    </source>
</reference>
<keyword evidence="3" id="KW-1185">Reference proteome</keyword>
<accession>A0A8J2XRJ1</accession>
<dbReference type="RefSeq" id="WP_188932386.1">
    <property type="nucleotide sequence ID" value="NZ_BMJC01000003.1"/>
</dbReference>
<evidence type="ECO:0000313" key="2">
    <source>
        <dbReference type="EMBL" id="GGB01969.1"/>
    </source>
</evidence>
<gene>
    <name evidence="2" type="ORF">GCM10011511_26510</name>
</gene>
<dbReference type="Pfam" id="PF12680">
    <property type="entry name" value="SnoaL_2"/>
    <property type="match status" value="1"/>
</dbReference>
<reference evidence="2" key="2">
    <citation type="submission" date="2020-09" db="EMBL/GenBank/DDBJ databases">
        <authorList>
            <person name="Sun Q."/>
            <person name="Zhou Y."/>
        </authorList>
    </citation>
    <scope>NUCLEOTIDE SEQUENCE</scope>
    <source>
        <strain evidence="2">CGMCC 1.15448</strain>
    </source>
</reference>
<dbReference type="InterPro" id="IPR037401">
    <property type="entry name" value="SnoaL-like"/>
</dbReference>
<organism evidence="2 3">
    <name type="scientific">Puia dinghuensis</name>
    <dbReference type="NCBI Taxonomy" id="1792502"/>
    <lineage>
        <taxon>Bacteria</taxon>
        <taxon>Pseudomonadati</taxon>
        <taxon>Bacteroidota</taxon>
        <taxon>Chitinophagia</taxon>
        <taxon>Chitinophagales</taxon>
        <taxon>Chitinophagaceae</taxon>
        <taxon>Puia</taxon>
    </lineage>
</organism>